<dbReference type="EMBL" id="HACA01032853">
    <property type="protein sequence ID" value="CDW50214.1"/>
    <property type="molecule type" value="Transcribed_RNA"/>
</dbReference>
<accession>A0A0K2VIE0</accession>
<sequence>MRIKIMSSFRSLQLALSFINCENIVGRFSTIYYKHQGFGNWIF</sequence>
<dbReference type="AlphaFoldDB" id="A0A0K2VIE0"/>
<evidence type="ECO:0000313" key="1">
    <source>
        <dbReference type="EMBL" id="CDW50214.1"/>
    </source>
</evidence>
<reference evidence="1" key="1">
    <citation type="submission" date="2014-05" db="EMBL/GenBank/DDBJ databases">
        <authorList>
            <person name="Chronopoulou M."/>
        </authorList>
    </citation>
    <scope>NUCLEOTIDE SEQUENCE</scope>
    <source>
        <tissue evidence="1">Whole organism</tissue>
    </source>
</reference>
<proteinExistence type="predicted"/>
<organism evidence="1">
    <name type="scientific">Lepeophtheirus salmonis</name>
    <name type="common">Salmon louse</name>
    <name type="synonym">Caligus salmonis</name>
    <dbReference type="NCBI Taxonomy" id="72036"/>
    <lineage>
        <taxon>Eukaryota</taxon>
        <taxon>Metazoa</taxon>
        <taxon>Ecdysozoa</taxon>
        <taxon>Arthropoda</taxon>
        <taxon>Crustacea</taxon>
        <taxon>Multicrustacea</taxon>
        <taxon>Hexanauplia</taxon>
        <taxon>Copepoda</taxon>
        <taxon>Siphonostomatoida</taxon>
        <taxon>Caligidae</taxon>
        <taxon>Lepeophtheirus</taxon>
    </lineage>
</organism>
<protein>
    <submittedName>
        <fullName evidence="1">Uncharacterized protein</fullName>
    </submittedName>
</protein>
<name>A0A0K2VIE0_LEPSM</name>